<reference evidence="1 2" key="1">
    <citation type="submission" date="2016-03" db="EMBL/GenBank/DDBJ databases">
        <title>Choanephora cucurbitarum.</title>
        <authorList>
            <person name="Min B."/>
            <person name="Park H."/>
            <person name="Park J.-H."/>
            <person name="Shin H.-D."/>
            <person name="Choi I.-G."/>
        </authorList>
    </citation>
    <scope>NUCLEOTIDE SEQUENCE [LARGE SCALE GENOMIC DNA]</scope>
    <source>
        <strain evidence="1 2">KUS-F28377</strain>
    </source>
</reference>
<dbReference type="EMBL" id="LUGH01000441">
    <property type="protein sequence ID" value="OBZ85030.1"/>
    <property type="molecule type" value="Genomic_DNA"/>
</dbReference>
<gene>
    <name evidence="1" type="ORF">A0J61_06920</name>
</gene>
<organism evidence="1 2">
    <name type="scientific">Choanephora cucurbitarum</name>
    <dbReference type="NCBI Taxonomy" id="101091"/>
    <lineage>
        <taxon>Eukaryota</taxon>
        <taxon>Fungi</taxon>
        <taxon>Fungi incertae sedis</taxon>
        <taxon>Mucoromycota</taxon>
        <taxon>Mucoromycotina</taxon>
        <taxon>Mucoromycetes</taxon>
        <taxon>Mucorales</taxon>
        <taxon>Mucorineae</taxon>
        <taxon>Choanephoraceae</taxon>
        <taxon>Choanephoroideae</taxon>
        <taxon>Choanephora</taxon>
    </lineage>
</organism>
<dbReference type="InParanoid" id="A0A1C7N7B4"/>
<protein>
    <submittedName>
        <fullName evidence="1">Uncharacterized protein</fullName>
    </submittedName>
</protein>
<dbReference type="AlphaFoldDB" id="A0A1C7N7B4"/>
<comment type="caution">
    <text evidence="1">The sequence shown here is derived from an EMBL/GenBank/DDBJ whole genome shotgun (WGS) entry which is preliminary data.</text>
</comment>
<evidence type="ECO:0000313" key="2">
    <source>
        <dbReference type="Proteomes" id="UP000093000"/>
    </source>
</evidence>
<sequence length="94" mass="10421">MTAIIDVSRQPQAFMEEGNEMVSALVADFFEIEHSLKIVTIVALKFTSSKFDLFLSCKLASLQVSIIRAEETAIDWQDASSKISLDPVVQVKAE</sequence>
<dbReference type="Proteomes" id="UP000093000">
    <property type="component" value="Unassembled WGS sequence"/>
</dbReference>
<accession>A0A1C7N7B4</accession>
<keyword evidence="2" id="KW-1185">Reference proteome</keyword>
<name>A0A1C7N7B4_9FUNG</name>
<evidence type="ECO:0000313" key="1">
    <source>
        <dbReference type="EMBL" id="OBZ85030.1"/>
    </source>
</evidence>
<proteinExistence type="predicted"/>